<comment type="caution">
    <text evidence="1">The sequence shown here is derived from an EMBL/GenBank/DDBJ whole genome shotgun (WGS) entry which is preliminary data.</text>
</comment>
<dbReference type="Proteomes" id="UP000322220">
    <property type="component" value="Unassembled WGS sequence"/>
</dbReference>
<accession>A0AB74N8A1</accession>
<proteinExistence type="predicted"/>
<gene>
    <name evidence="1" type="ORF">FZW98_14700</name>
</gene>
<reference evidence="1 2" key="1">
    <citation type="submission" date="2019-08" db="EMBL/GenBank/DDBJ databases">
        <title>Soil Listeria distribution.</title>
        <authorList>
            <person name="Liao J."/>
        </authorList>
    </citation>
    <scope>NUCLEOTIDE SEQUENCE [LARGE SCALE GENOMIC DNA]</scope>
    <source>
        <strain evidence="1 2">IN-RH-2-BL1</strain>
    </source>
</reference>
<evidence type="ECO:0000313" key="1">
    <source>
        <dbReference type="EMBL" id="TYU49482.1"/>
    </source>
</evidence>
<dbReference type="RefSeq" id="WP_061665670.1">
    <property type="nucleotide sequence ID" value="NZ_LUEQ01000011.1"/>
</dbReference>
<organism evidence="1 2">
    <name type="scientific">Listeria monocytogenes</name>
    <dbReference type="NCBI Taxonomy" id="1639"/>
    <lineage>
        <taxon>Bacteria</taxon>
        <taxon>Bacillati</taxon>
        <taxon>Bacillota</taxon>
        <taxon>Bacilli</taxon>
        <taxon>Bacillales</taxon>
        <taxon>Listeriaceae</taxon>
        <taxon>Listeria</taxon>
    </lineage>
</organism>
<dbReference type="AlphaFoldDB" id="A0AB74N8A1"/>
<dbReference type="EMBL" id="VTIK01000010">
    <property type="protein sequence ID" value="TYU49482.1"/>
    <property type="molecule type" value="Genomic_DNA"/>
</dbReference>
<sequence>MNNRFSTFKNSFESRLEALDVTITVNSLFHPIEDIKIVDKEQSDLDFSKADVTVNDVKTETPGDYLVKVENIQVKSEPDKTFYAEYSVTVKVETQSTKPLENIMPVIEEEDLYETTKPYTFTLKPSTREKLRELTKMQKKKSDSAFLSEVIDTLYDSKNQK</sequence>
<protein>
    <submittedName>
        <fullName evidence="1">Uncharacterized protein</fullName>
    </submittedName>
</protein>
<name>A0AB74N8A1_LISMN</name>
<evidence type="ECO:0000313" key="2">
    <source>
        <dbReference type="Proteomes" id="UP000322220"/>
    </source>
</evidence>